<dbReference type="PANTHER" id="PTHR32182:SF22">
    <property type="entry name" value="ATP-DEPENDENT ENDONUCLEASE, OLD FAMILY-RELATED"/>
    <property type="match status" value="1"/>
</dbReference>
<dbReference type="InterPro" id="IPR027417">
    <property type="entry name" value="P-loop_NTPase"/>
</dbReference>
<dbReference type="EMBL" id="JBEPMX010000009">
    <property type="protein sequence ID" value="MET3683856.1"/>
    <property type="molecule type" value="Genomic_DNA"/>
</dbReference>
<evidence type="ECO:0000313" key="2">
    <source>
        <dbReference type="EMBL" id="MET3683856.1"/>
    </source>
</evidence>
<dbReference type="NCBIfam" id="NF045781">
    <property type="entry name" value="Spaf1101_AAA_ATP"/>
    <property type="match status" value="1"/>
</dbReference>
<reference evidence="2 3" key="1">
    <citation type="submission" date="2024-06" db="EMBL/GenBank/DDBJ databases">
        <title>Genomic Encyclopedia of Type Strains, Phase IV (KMG-IV): sequencing the most valuable type-strain genomes for metagenomic binning, comparative biology and taxonomic classification.</title>
        <authorList>
            <person name="Goeker M."/>
        </authorList>
    </citation>
    <scope>NUCLEOTIDE SEQUENCE [LARGE SCALE GENOMIC DNA]</scope>
    <source>
        <strain evidence="2 3">DSM 23520</strain>
    </source>
</reference>
<sequence>MTTTYSLKKVYESINNTKISYGHLIKTEFHIHTPASHDYELIPNKKYSDLSEKEVLQISVDKGLYSEEFLKGIEEQEVPYNKDDIVNHLNKKFDTTFTNFKEVIAYQLIAHKLYVSNIRAAVISDHNTVNGYKKLQAAIVDYYKSWLKHDPHSKCIVLFLGVEISCSDHYHLVAIFDDHDYSKIQDFIKKYIHSETEGTYVSCLDMVKKVSELGGIPYIAHINTSNFRGTNLYKKLLFGSNELSILGLTNVDKKDKIIDKVNGITSKLADNFCFIQEGDSHNIDQIGIKNTWIKFNKVNFKSLKKSFQNYQYCIYTEKPSLNDRFLKGMYVEPGNDGFLTSNEKENNPFIIDFSRDLNCLIGGRGVGKSTLLNILETAFTLEYDTKNYLKFISKHNMIYIVFFYKNNDFILEFSPQVGKESGYIKEDVFLEKAFINSVQTSEGRRTLAPHWVSLYKVIEGAKEREYTLVPEDEKAIILNEVYKKSYSINNIIEQINSGNISDFIKEIVLNGNKFNESREIISNLNSLHKNNYRKYLRENLNDIMEKLERRKQIVEEAIGAFNTENENLLQIIHSPQVKDSISFLEILDIHYNDQVENIKNKHVANTYLSWDDVESFVNASIQEFGYLYFLKLLLNKNHKTIESRLSINDFITDTSSGELDYINQKNINKVYNAIESRLFRDKDKMTQSIQYLLKVSDEFSLLFNVNSKESVLTETVNMKDIETLSLGQKVVAILTFLFGYGEHSNDSTPLVIDQPEDNLDNLYIYRNLVKSLRKIKNKRQVIISTHSATIVTNADAEQVIILDSDNNKGWLTKKGYPDNKTVLNHIVAILEGGQDSFIHKKETYKTVLDL</sequence>
<organism evidence="2 3">
    <name type="scientific">Alkalibacillus flavidus</name>
    <dbReference type="NCBI Taxonomy" id="546021"/>
    <lineage>
        <taxon>Bacteria</taxon>
        <taxon>Bacillati</taxon>
        <taxon>Bacillota</taxon>
        <taxon>Bacilli</taxon>
        <taxon>Bacillales</taxon>
        <taxon>Bacillaceae</taxon>
        <taxon>Alkalibacillus</taxon>
    </lineage>
</organism>
<feature type="coiled-coil region" evidence="1">
    <location>
        <begin position="537"/>
        <end position="564"/>
    </location>
</feature>
<name>A0ABV2KW91_9BACI</name>
<comment type="caution">
    <text evidence="2">The sequence shown here is derived from an EMBL/GenBank/DDBJ whole genome shotgun (WGS) entry which is preliminary data.</text>
</comment>
<keyword evidence="3" id="KW-1185">Reference proteome</keyword>
<dbReference type="Gene3D" id="3.20.20.140">
    <property type="entry name" value="Metal-dependent hydrolases"/>
    <property type="match status" value="1"/>
</dbReference>
<dbReference type="Gene3D" id="3.40.50.300">
    <property type="entry name" value="P-loop containing nucleotide triphosphate hydrolases"/>
    <property type="match status" value="2"/>
</dbReference>
<gene>
    <name evidence="2" type="ORF">ABID56_001966</name>
</gene>
<dbReference type="InterPro" id="IPR054798">
    <property type="entry name" value="Spaf_1101-like"/>
</dbReference>
<proteinExistence type="predicted"/>
<keyword evidence="2" id="KW-0449">Lipoprotein</keyword>
<protein>
    <submittedName>
        <fullName evidence="2">ABC-type lipoprotein export system ATPase subunit</fullName>
    </submittedName>
</protein>
<evidence type="ECO:0000256" key="1">
    <source>
        <dbReference type="SAM" id="Coils"/>
    </source>
</evidence>
<dbReference type="Proteomes" id="UP001549167">
    <property type="component" value="Unassembled WGS sequence"/>
</dbReference>
<dbReference type="InterPro" id="IPR016195">
    <property type="entry name" value="Pol/histidinol_Pase-like"/>
</dbReference>
<dbReference type="RefSeq" id="WP_354220650.1">
    <property type="nucleotide sequence ID" value="NZ_JBEPMX010000009.1"/>
</dbReference>
<dbReference type="PANTHER" id="PTHR32182">
    <property type="entry name" value="DNA REPLICATION AND REPAIR PROTEIN RECF"/>
    <property type="match status" value="1"/>
</dbReference>
<keyword evidence="1" id="KW-0175">Coiled coil</keyword>
<accession>A0ABV2KW91</accession>
<evidence type="ECO:0000313" key="3">
    <source>
        <dbReference type="Proteomes" id="UP001549167"/>
    </source>
</evidence>
<dbReference type="SUPFAM" id="SSF52540">
    <property type="entry name" value="P-loop containing nucleoside triphosphate hydrolases"/>
    <property type="match status" value="1"/>
</dbReference>
<dbReference type="SUPFAM" id="SSF89550">
    <property type="entry name" value="PHP domain-like"/>
    <property type="match status" value="1"/>
</dbReference>